<name>A0A8X6FGL1_TRICU</name>
<keyword evidence="2" id="KW-1185">Reference proteome</keyword>
<comment type="caution">
    <text evidence="1">The sequence shown here is derived from an EMBL/GenBank/DDBJ whole genome shotgun (WGS) entry which is preliminary data.</text>
</comment>
<reference evidence="1" key="1">
    <citation type="submission" date="2020-07" db="EMBL/GenBank/DDBJ databases">
        <title>Multicomponent nature underlies the extraordinary mechanical properties of spider dragline silk.</title>
        <authorList>
            <person name="Kono N."/>
            <person name="Nakamura H."/>
            <person name="Mori M."/>
            <person name="Yoshida Y."/>
            <person name="Ohtoshi R."/>
            <person name="Malay A.D."/>
            <person name="Moran D.A.P."/>
            <person name="Tomita M."/>
            <person name="Numata K."/>
            <person name="Arakawa K."/>
        </authorList>
    </citation>
    <scope>NUCLEOTIDE SEQUENCE</scope>
</reference>
<sequence length="172" mass="20179">MKNCYSGNLEFGWIAGGRLQETKTNDFSCFLLKHNDPIEDTSKLSFELESLGIKDEPCYREDYEAMNVFKETVWNNNNQYVVELPFRKDWNGSSENFSVAKQLSQELWRKLQGDEAFNTQCKKKTTILDYLNQEIIEKIEKAEIILLENVMKIYDPLGLLSPFTKRIKFLIQ</sequence>
<dbReference type="Proteomes" id="UP000887116">
    <property type="component" value="Unassembled WGS sequence"/>
</dbReference>
<evidence type="ECO:0000313" key="2">
    <source>
        <dbReference type="Proteomes" id="UP000887116"/>
    </source>
</evidence>
<dbReference type="AlphaFoldDB" id="A0A8X6FGL1"/>
<gene>
    <name evidence="1" type="primary">AVEN_58998_1</name>
    <name evidence="1" type="ORF">TNCT_433741</name>
</gene>
<dbReference type="OrthoDB" id="8065733at2759"/>
<proteinExistence type="predicted"/>
<organism evidence="1 2">
    <name type="scientific">Trichonephila clavata</name>
    <name type="common">Joro spider</name>
    <name type="synonym">Nephila clavata</name>
    <dbReference type="NCBI Taxonomy" id="2740835"/>
    <lineage>
        <taxon>Eukaryota</taxon>
        <taxon>Metazoa</taxon>
        <taxon>Ecdysozoa</taxon>
        <taxon>Arthropoda</taxon>
        <taxon>Chelicerata</taxon>
        <taxon>Arachnida</taxon>
        <taxon>Araneae</taxon>
        <taxon>Araneomorphae</taxon>
        <taxon>Entelegynae</taxon>
        <taxon>Araneoidea</taxon>
        <taxon>Nephilidae</taxon>
        <taxon>Trichonephila</taxon>
    </lineage>
</organism>
<accession>A0A8X6FGL1</accession>
<dbReference type="EMBL" id="BMAO01031982">
    <property type="protein sequence ID" value="GFQ79001.1"/>
    <property type="molecule type" value="Genomic_DNA"/>
</dbReference>
<protein>
    <submittedName>
        <fullName evidence="1">Uncharacterized protein</fullName>
    </submittedName>
</protein>
<evidence type="ECO:0000313" key="1">
    <source>
        <dbReference type="EMBL" id="GFQ79001.1"/>
    </source>
</evidence>